<dbReference type="GO" id="GO:0031267">
    <property type="term" value="F:small GTPase binding"/>
    <property type="evidence" value="ECO:0007669"/>
    <property type="project" value="TreeGrafter"/>
</dbReference>
<dbReference type="EMBL" id="PZQS01000005">
    <property type="protein sequence ID" value="PVD29997.1"/>
    <property type="molecule type" value="Genomic_DNA"/>
</dbReference>
<evidence type="ECO:0000313" key="3">
    <source>
        <dbReference type="EMBL" id="PVD29997.1"/>
    </source>
</evidence>
<dbReference type="GO" id="GO:0005802">
    <property type="term" value="C:trans-Golgi network"/>
    <property type="evidence" value="ECO:0007669"/>
    <property type="project" value="TreeGrafter"/>
</dbReference>
<gene>
    <name evidence="3" type="ORF">C0Q70_09258</name>
</gene>
<feature type="compositionally biased region" description="Polar residues" evidence="2">
    <location>
        <begin position="1005"/>
        <end position="1030"/>
    </location>
</feature>
<feature type="coiled-coil region" evidence="1">
    <location>
        <begin position="1157"/>
        <end position="1205"/>
    </location>
</feature>
<dbReference type="OrthoDB" id="5583482at2759"/>
<protein>
    <recommendedName>
        <fullName evidence="5">Coiled-coil domain-containing protein 186</fullName>
    </recommendedName>
</protein>
<feature type="compositionally biased region" description="Acidic residues" evidence="2">
    <location>
        <begin position="1"/>
        <end position="16"/>
    </location>
</feature>
<keyword evidence="4" id="KW-1185">Reference proteome</keyword>
<feature type="region of interest" description="Disordered" evidence="2">
    <location>
        <begin position="1"/>
        <end position="86"/>
    </location>
</feature>
<feature type="region of interest" description="Disordered" evidence="2">
    <location>
        <begin position="993"/>
        <end position="1035"/>
    </location>
</feature>
<keyword evidence="1" id="KW-0175">Coiled coil</keyword>
<reference evidence="3 4" key="1">
    <citation type="submission" date="2018-04" db="EMBL/GenBank/DDBJ databases">
        <title>The genome of golden apple snail Pomacea canaliculata provides insight into stress tolerance and invasive adaptation.</title>
        <authorList>
            <person name="Liu C."/>
            <person name="Liu B."/>
            <person name="Ren Y."/>
            <person name="Zhang Y."/>
            <person name="Wang H."/>
            <person name="Li S."/>
            <person name="Jiang F."/>
            <person name="Yin L."/>
            <person name="Zhang G."/>
            <person name="Qian W."/>
            <person name="Fan W."/>
        </authorList>
    </citation>
    <scope>NUCLEOTIDE SEQUENCE [LARGE SCALE GENOMIC DNA]</scope>
    <source>
        <strain evidence="3">SZHN2017</strain>
        <tissue evidence="3">Muscle</tissue>
    </source>
</reference>
<evidence type="ECO:0008006" key="5">
    <source>
        <dbReference type="Google" id="ProtNLM"/>
    </source>
</evidence>
<dbReference type="STRING" id="400727.A0A2T7P993"/>
<name>A0A2T7P993_POMCA</name>
<evidence type="ECO:0000313" key="4">
    <source>
        <dbReference type="Proteomes" id="UP000245119"/>
    </source>
</evidence>
<dbReference type="Proteomes" id="UP000245119">
    <property type="component" value="Linkage Group LG5"/>
</dbReference>
<dbReference type="PANTHER" id="PTHR18911">
    <property type="entry name" value="CTCL TUMOR ANTIGEN HD-CL-01"/>
    <property type="match status" value="1"/>
</dbReference>
<feature type="compositionally biased region" description="Basic and acidic residues" evidence="2">
    <location>
        <begin position="37"/>
        <end position="47"/>
    </location>
</feature>
<dbReference type="PANTHER" id="PTHR18911:SF5">
    <property type="entry name" value="COILED-COIL DOMAIN-CONTAINING PROTEIN 186"/>
    <property type="match status" value="1"/>
</dbReference>
<feature type="coiled-coil region" evidence="1">
    <location>
        <begin position="763"/>
        <end position="804"/>
    </location>
</feature>
<feature type="coiled-coil region" evidence="1">
    <location>
        <begin position="601"/>
        <end position="649"/>
    </location>
</feature>
<organism evidence="3 4">
    <name type="scientific">Pomacea canaliculata</name>
    <name type="common">Golden apple snail</name>
    <dbReference type="NCBI Taxonomy" id="400727"/>
    <lineage>
        <taxon>Eukaryota</taxon>
        <taxon>Metazoa</taxon>
        <taxon>Spiralia</taxon>
        <taxon>Lophotrochozoa</taxon>
        <taxon>Mollusca</taxon>
        <taxon>Gastropoda</taxon>
        <taxon>Caenogastropoda</taxon>
        <taxon>Architaenioglossa</taxon>
        <taxon>Ampullarioidea</taxon>
        <taxon>Ampullariidae</taxon>
        <taxon>Pomacea</taxon>
    </lineage>
</organism>
<sequence length="1206" mass="137808">MEDVEAENPEPEEDSDLASYSCDRHQDVETAPVQTLHTDDLSISRQDEETESSFMMGPQESRDMNSNTLKQDSRIHSENQSCTEQGIVSLSTEDVAERLVAYHNGKELESVPESDRSGVTCQFPCEATSVNGKPGPDVQNQTFNGVTCMDTNSQPTDFDENSPSLKMQPEDEMLEASSWRLKDGDSLKEELNACYLDQDESPPEDELFITENACSDSHREINTEESWKTSASEKIDDDKNMLPSGESLAVTSTEVESCFQTLDSMAQSSEISVEVFGTFNTCGQIGNKDQNAEKDDDLVPECDRKQDLSSLCAACEGSGTRDESQISSHTKLIIEGSSHDHRQNQQSDLDKVYSPEIDVAMNDYAEGESAASPRKIYSISADSRCHGLMQEEQECSVKDHAVKSQAFAGKKCKRLVHKLESETDSEEELMIELDAELQLSMSPRQNELEQPFPAYLPQNGLKQIDVMSSQLCEQFQTQLEHLQNKLFQKEQDIRRLQEEKTRQRQVAQDVLDERNKYKAELLALKDKNPDDLYLPQIKELEYTIAQQQTEVRQLKEKLTSHDSAAKKAIATLQTEMKGRIDQITKLYEDATREKDSMVIRFAEAETKNMESKRAADRLEAKIRELLKEKESLNSKIKAAFTEKQKALAELEIKVGERIAIGKEMEKMKEELSSADYRIKWFQNKLKAELEAHKETKTNLEKTAAKLKEAKEETEQIRQDCQAIIKTYQESEEVRSNSLDKELKMKEMELMIQMKQKTDTEEIQQKTKRELETMKMQYKDALEELKTLKDKVQCLEEERLQGEQLQSKYQTIIQNQKGDNADLQKKVTGFLTLHEDFDRAQEMIRTLDHEIGELKISNRDLQKDLEGCQARESKMLALQSELSRTNALLRSENTIFNNQIVTLSGDVQKMKMEIQDLETRCRDAIENLEEEKKKRKEETTSLAAQLAEKTKECEEYKQKWEDEIDSNKTLKRKHMNNIKDLTRQLHSARKRLEAYETGSGERDNLSMGSRTNSNGSLNSTDNSTHFATNQSNHHHGACTTTSQDLLHLEYPVITEQVEVDRQLLIERIVRLQKSLARKNEKLEFLEEHIQQLVAEIKRKNKQVIIQGYVLREEAGTLASEDMDANKALLARKGGIMASLYSMHQQDGTMTLDLSLEINKKLQAVLEDTLLKNMTLKENLDTLGTEIARLSQENRRLQLHLQGLSDHG</sequence>
<feature type="coiled-coil region" evidence="1">
    <location>
        <begin position="682"/>
        <end position="726"/>
    </location>
</feature>
<proteinExistence type="predicted"/>
<feature type="coiled-coil region" evidence="1">
    <location>
        <begin position="1060"/>
        <end position="1101"/>
    </location>
</feature>
<dbReference type="GO" id="GO:0099518">
    <property type="term" value="P:vesicle cytoskeletal trafficking"/>
    <property type="evidence" value="ECO:0007669"/>
    <property type="project" value="TreeGrafter"/>
</dbReference>
<dbReference type="AlphaFoldDB" id="A0A2T7P993"/>
<evidence type="ECO:0000256" key="1">
    <source>
        <dbReference type="SAM" id="Coils"/>
    </source>
</evidence>
<dbReference type="InterPro" id="IPR038830">
    <property type="entry name" value="CCDC186"/>
</dbReference>
<feature type="coiled-coil region" evidence="1">
    <location>
        <begin position="472"/>
        <end position="564"/>
    </location>
</feature>
<comment type="caution">
    <text evidence="3">The sequence shown here is derived from an EMBL/GenBank/DDBJ whole genome shotgun (WGS) entry which is preliminary data.</text>
</comment>
<evidence type="ECO:0000256" key="2">
    <source>
        <dbReference type="SAM" id="MobiDB-lite"/>
    </source>
</evidence>
<feature type="compositionally biased region" description="Basic and acidic residues" evidence="2">
    <location>
        <begin position="993"/>
        <end position="1003"/>
    </location>
</feature>
<accession>A0A2T7P993</accession>